<evidence type="ECO:0000313" key="6">
    <source>
        <dbReference type="EMBL" id="KTD82225.1"/>
    </source>
</evidence>
<feature type="domain" description="Phospholipid/glycerol acyltransferase" evidence="5">
    <location>
        <begin position="80"/>
        <end position="202"/>
    </location>
</feature>
<proteinExistence type="predicted"/>
<name>A0A0W1ALN0_9GAMM</name>
<keyword evidence="2" id="KW-0808">Transferase</keyword>
<keyword evidence="4" id="KW-0472">Membrane</keyword>
<organism evidence="6 7">
    <name type="scientific">Legionella waltersii</name>
    <dbReference type="NCBI Taxonomy" id="66969"/>
    <lineage>
        <taxon>Bacteria</taxon>
        <taxon>Pseudomonadati</taxon>
        <taxon>Pseudomonadota</taxon>
        <taxon>Gammaproteobacteria</taxon>
        <taxon>Legionellales</taxon>
        <taxon>Legionellaceae</taxon>
        <taxon>Legionella</taxon>
    </lineage>
</organism>
<dbReference type="SMART" id="SM00563">
    <property type="entry name" value="PlsC"/>
    <property type="match status" value="1"/>
</dbReference>
<feature type="transmembrane region" description="Helical" evidence="4">
    <location>
        <begin position="49"/>
        <end position="65"/>
    </location>
</feature>
<dbReference type="PANTHER" id="PTHR10434:SF11">
    <property type="entry name" value="1-ACYL-SN-GLYCEROL-3-PHOSPHATE ACYLTRANSFERASE"/>
    <property type="match status" value="1"/>
</dbReference>
<evidence type="ECO:0000256" key="1">
    <source>
        <dbReference type="ARBA" id="ARBA00005189"/>
    </source>
</evidence>
<protein>
    <recommendedName>
        <fullName evidence="5">Phospholipid/glycerol acyltransferase domain-containing protein</fullName>
    </recommendedName>
</protein>
<evidence type="ECO:0000256" key="2">
    <source>
        <dbReference type="ARBA" id="ARBA00022679"/>
    </source>
</evidence>
<dbReference type="GO" id="GO:0006654">
    <property type="term" value="P:phosphatidic acid biosynthetic process"/>
    <property type="evidence" value="ECO:0007669"/>
    <property type="project" value="TreeGrafter"/>
</dbReference>
<keyword evidence="3" id="KW-0012">Acyltransferase</keyword>
<dbReference type="InterPro" id="IPR002123">
    <property type="entry name" value="Plipid/glycerol_acylTrfase"/>
</dbReference>
<dbReference type="PANTHER" id="PTHR10434">
    <property type="entry name" value="1-ACYL-SN-GLYCEROL-3-PHOSPHATE ACYLTRANSFERASE"/>
    <property type="match status" value="1"/>
</dbReference>
<dbReference type="RefSeq" id="WP_058479530.1">
    <property type="nucleotide sequence ID" value="NZ_CAAAIQ010000021.1"/>
</dbReference>
<keyword evidence="7" id="KW-1185">Reference proteome</keyword>
<feature type="transmembrane region" description="Helical" evidence="4">
    <location>
        <begin position="20"/>
        <end position="37"/>
    </location>
</feature>
<evidence type="ECO:0000256" key="4">
    <source>
        <dbReference type="SAM" id="Phobius"/>
    </source>
</evidence>
<dbReference type="PATRIC" id="fig|66969.6.peg.766"/>
<comment type="caution">
    <text evidence="6">The sequence shown here is derived from an EMBL/GenBank/DDBJ whole genome shotgun (WGS) entry which is preliminary data.</text>
</comment>
<dbReference type="OrthoDB" id="5645212at2"/>
<dbReference type="Proteomes" id="UP000054729">
    <property type="component" value="Unassembled WGS sequence"/>
</dbReference>
<dbReference type="EMBL" id="LNZB01000015">
    <property type="protein sequence ID" value="KTD82225.1"/>
    <property type="molecule type" value="Genomic_DNA"/>
</dbReference>
<dbReference type="STRING" id="66969.Lwal_0702"/>
<accession>A0A0W1ALN0</accession>
<evidence type="ECO:0000313" key="7">
    <source>
        <dbReference type="Proteomes" id="UP000054729"/>
    </source>
</evidence>
<keyword evidence="4" id="KW-1133">Transmembrane helix</keyword>
<evidence type="ECO:0000259" key="5">
    <source>
        <dbReference type="SMART" id="SM00563"/>
    </source>
</evidence>
<dbReference type="Pfam" id="PF01553">
    <property type="entry name" value="Acyltransferase"/>
    <property type="match status" value="1"/>
</dbReference>
<comment type="pathway">
    <text evidence="1">Lipid metabolism.</text>
</comment>
<dbReference type="GO" id="GO:0003841">
    <property type="term" value="F:1-acylglycerol-3-phosphate O-acyltransferase activity"/>
    <property type="evidence" value="ECO:0007669"/>
    <property type="project" value="TreeGrafter"/>
</dbReference>
<gene>
    <name evidence="6" type="ORF">Lwal_0702</name>
</gene>
<sequence>MYGFDSNDNEESSSSDFTFLYLLVGVVIATLAIAKFAESKNRLHFESRFARILAGMLVIVANLLHTKRGDLEITNNENKLLTVGPHRTGWEGIVVASKMEGTPPRFFATDAYNFVPGVAAFMKMFKTIPVKSKAIKDNTGRSANADTLELASQALNEKGCVALFPQGNFARIGQDAPRVYTGAAQLALKNKIAIHVVRLDGFWSLQNPLIPMFVRNSSAYRAFLSAFHVNNVRATMCCVIDFHLQPENENLSEKEMIDEICARLYAYYRHTQELTDEQIDRIKDEINNKTHLEIWHNKVKQDELGKQLVTLKKEEEKLEKPTTEAMRLN</sequence>
<dbReference type="SUPFAM" id="SSF69593">
    <property type="entry name" value="Glycerol-3-phosphate (1)-acyltransferase"/>
    <property type="match status" value="1"/>
</dbReference>
<keyword evidence="4" id="KW-0812">Transmembrane</keyword>
<dbReference type="AlphaFoldDB" id="A0A0W1ALN0"/>
<evidence type="ECO:0000256" key="3">
    <source>
        <dbReference type="ARBA" id="ARBA00023315"/>
    </source>
</evidence>
<reference evidence="6 7" key="1">
    <citation type="submission" date="2015-11" db="EMBL/GenBank/DDBJ databases">
        <title>Genomic analysis of 38 Legionella species identifies large and diverse effector repertoires.</title>
        <authorList>
            <person name="Burstein D."/>
            <person name="Amaro F."/>
            <person name="Zusman T."/>
            <person name="Lifshitz Z."/>
            <person name="Cohen O."/>
            <person name="Gilbert J.A."/>
            <person name="Pupko T."/>
            <person name="Shuman H.A."/>
            <person name="Segal G."/>
        </authorList>
    </citation>
    <scope>NUCLEOTIDE SEQUENCE [LARGE SCALE GENOMIC DNA]</scope>
    <source>
        <strain evidence="6 7">ATCC 51914</strain>
    </source>
</reference>